<dbReference type="PANTHER" id="PTHR13696:SF52">
    <property type="entry name" value="PARA FAMILY PROTEIN CT_582"/>
    <property type="match status" value="1"/>
</dbReference>
<gene>
    <name evidence="2" type="ORF">CC757_19890</name>
</gene>
<protein>
    <submittedName>
        <fullName evidence="2">ParA family protein</fullName>
    </submittedName>
</protein>
<dbReference type="PANTHER" id="PTHR13696">
    <property type="entry name" value="P-LOOP CONTAINING NUCLEOSIDE TRIPHOSPHATE HYDROLASE"/>
    <property type="match status" value="1"/>
</dbReference>
<reference evidence="2" key="1">
    <citation type="submission" date="2018-07" db="EMBL/GenBank/DDBJ databases">
        <authorList>
            <person name="Ashton P.M."/>
            <person name="Dallman T."/>
            <person name="Nair S."/>
            <person name="De Pinna E."/>
            <person name="Peters T."/>
            <person name="Grant K."/>
        </authorList>
    </citation>
    <scope>NUCLEOTIDE SEQUENCE</scope>
    <source>
        <strain evidence="2">335522</strain>
    </source>
</reference>
<dbReference type="AlphaFoldDB" id="A0A3U7R6R5"/>
<dbReference type="InterPro" id="IPR027417">
    <property type="entry name" value="P-loop_NTPase"/>
</dbReference>
<dbReference type="InterPro" id="IPR050678">
    <property type="entry name" value="DNA_Partitioning_ATPase"/>
</dbReference>
<comment type="caution">
    <text evidence="2">The sequence shown here is derived from an EMBL/GenBank/DDBJ whole genome shotgun (WGS) entry which is preliminary data.</text>
</comment>
<dbReference type="InterPro" id="IPR025669">
    <property type="entry name" value="AAA_dom"/>
</dbReference>
<feature type="domain" description="AAA" evidence="1">
    <location>
        <begin position="3"/>
        <end position="191"/>
    </location>
</feature>
<accession>A0A3U7R6R5</accession>
<name>A0A3U7R6R5_SALNE</name>
<evidence type="ECO:0000313" key="2">
    <source>
        <dbReference type="EMBL" id="EDI0448684.1"/>
    </source>
</evidence>
<dbReference type="EMBL" id="AAMJQQ010000020">
    <property type="protein sequence ID" value="EDI0448684.1"/>
    <property type="molecule type" value="Genomic_DNA"/>
</dbReference>
<evidence type="ECO:0000259" key="1">
    <source>
        <dbReference type="Pfam" id="PF13614"/>
    </source>
</evidence>
<dbReference type="SUPFAM" id="SSF52540">
    <property type="entry name" value="P-loop containing nucleoside triphosphate hydrolases"/>
    <property type="match status" value="1"/>
</dbReference>
<proteinExistence type="predicted"/>
<dbReference type="Gene3D" id="3.40.50.300">
    <property type="entry name" value="P-loop containing nucleotide triphosphate hydrolases"/>
    <property type="match status" value="1"/>
</dbReference>
<sequence>MSKRIVFFNHKGGVSKTTSVYNMGWMLSNNHRVLVVDGDPQCNLSSLILGDNFEEYYTNPLTKNQNLKDGVEVAFKGKPQPITSIKCVSPVRAPNLFLLPGHADLSAYEASLTFAQTSGNALATLQNLPGAFSELIRLCEEKYNIDYTLIDLNPGLSSINQNLFLSADAFVIPTNPDPFSIMAIDTLKDVLPRWMEWKQSNFDFFADSAYPLRNSQTKFVGMLIQRFNIRKGKAARPYRDNIAEIKRKIVEDLIPRLQGIGMALNLNQYPQELVDESFCLSEIPDFQGLLPKSYAVEVPVFALSDEDINETGPVLEQMSNKRDMFRAQFEELADKMLRTLENV</sequence>
<dbReference type="CDD" id="cd02042">
    <property type="entry name" value="ParAB_family"/>
    <property type="match status" value="1"/>
</dbReference>
<organism evidence="2">
    <name type="scientific">Salmonella newport</name>
    <dbReference type="NCBI Taxonomy" id="108619"/>
    <lineage>
        <taxon>Bacteria</taxon>
        <taxon>Pseudomonadati</taxon>
        <taxon>Pseudomonadota</taxon>
        <taxon>Gammaproteobacteria</taxon>
        <taxon>Enterobacterales</taxon>
        <taxon>Enterobacteriaceae</taxon>
        <taxon>Salmonella</taxon>
    </lineage>
</organism>
<dbReference type="Pfam" id="PF13614">
    <property type="entry name" value="AAA_31"/>
    <property type="match status" value="1"/>
</dbReference>